<proteinExistence type="inferred from homology"/>
<protein>
    <submittedName>
        <fullName evidence="6">Aldehyde dehydrogenase</fullName>
    </submittedName>
</protein>
<accession>A0A7G1N9K3</accession>
<dbReference type="PROSITE" id="PS00687">
    <property type="entry name" value="ALDEHYDE_DEHYDR_GLU"/>
    <property type="match status" value="1"/>
</dbReference>
<dbReference type="InterPro" id="IPR029510">
    <property type="entry name" value="Ald_DH_CS_GLU"/>
</dbReference>
<dbReference type="AlphaFoldDB" id="A0A7G1N9K3"/>
<evidence type="ECO:0000256" key="3">
    <source>
        <dbReference type="PROSITE-ProRule" id="PRU10007"/>
    </source>
</evidence>
<dbReference type="PANTHER" id="PTHR42804:SF1">
    <property type="entry name" value="ALDEHYDE DEHYDROGENASE-RELATED"/>
    <property type="match status" value="1"/>
</dbReference>
<dbReference type="GO" id="GO:0016620">
    <property type="term" value="F:oxidoreductase activity, acting on the aldehyde or oxo group of donors, NAD or NADP as acceptor"/>
    <property type="evidence" value="ECO:0007669"/>
    <property type="project" value="InterPro"/>
</dbReference>
<gene>
    <name evidence="6" type="ORF">GCM10017668_12920</name>
</gene>
<dbReference type="FunFam" id="3.40.605.10:FF:000026">
    <property type="entry name" value="Aldehyde dehydrogenase, putative"/>
    <property type="match status" value="1"/>
</dbReference>
<comment type="similarity">
    <text evidence="1 4">Belongs to the aldehyde dehydrogenase family.</text>
</comment>
<name>A0A7G1N9K3_9ACTN</name>
<reference evidence="6 7" key="1">
    <citation type="journal article" date="2014" name="Int. J. Syst. Evol. Microbiol.">
        <title>Complete genome sequence of Corynebacterium casei LMG S-19264T (=DSM 44701T), isolated from a smear-ripened cheese.</title>
        <authorList>
            <consortium name="US DOE Joint Genome Institute (JGI-PGF)"/>
            <person name="Walter F."/>
            <person name="Albersmeier A."/>
            <person name="Kalinowski J."/>
            <person name="Ruckert C."/>
        </authorList>
    </citation>
    <scope>NUCLEOTIDE SEQUENCE [LARGE SCALE GENOMIC DNA]</scope>
    <source>
        <strain evidence="6 7">JCM 4255</strain>
    </source>
</reference>
<dbReference type="PANTHER" id="PTHR42804">
    <property type="entry name" value="ALDEHYDE DEHYDROGENASE"/>
    <property type="match status" value="1"/>
</dbReference>
<dbReference type="Proteomes" id="UP000516373">
    <property type="component" value="Chromosome"/>
</dbReference>
<keyword evidence="2 4" id="KW-0560">Oxidoreductase</keyword>
<dbReference type="InterPro" id="IPR016163">
    <property type="entry name" value="Ald_DH_C"/>
</dbReference>
<feature type="domain" description="Aldehyde dehydrogenase" evidence="5">
    <location>
        <begin position="13"/>
        <end position="459"/>
    </location>
</feature>
<dbReference type="InterPro" id="IPR015590">
    <property type="entry name" value="Aldehyde_DH_dom"/>
</dbReference>
<organism evidence="6 7">
    <name type="scientific">Streptomyces tuirus</name>
    <dbReference type="NCBI Taxonomy" id="68278"/>
    <lineage>
        <taxon>Bacteria</taxon>
        <taxon>Bacillati</taxon>
        <taxon>Actinomycetota</taxon>
        <taxon>Actinomycetes</taxon>
        <taxon>Kitasatosporales</taxon>
        <taxon>Streptomycetaceae</taxon>
        <taxon>Streptomyces</taxon>
    </lineage>
</organism>
<dbReference type="CDD" id="cd07138">
    <property type="entry name" value="ALDH_CddD_SSP0762"/>
    <property type="match status" value="1"/>
</dbReference>
<dbReference type="SUPFAM" id="SSF53720">
    <property type="entry name" value="ALDH-like"/>
    <property type="match status" value="1"/>
</dbReference>
<sequence length="462" mass="48062">MKAYDGMYIDGAWRPAAGPDVIEVVNPVDEQIIGTVPAGTAEDVDAAVRAARAALPDWAATPPAERAARLTALRDVLVTRADEIAETVTAELGSPLKFSQAVHAGVPIAVAGSYAELAATYAFEEKTGNSVVHHEPVGVVAAITPWNYPLHQIVAKVAPALAAGCTVVVKPAEDTPLVARLFADAVHEAGLPAGVFNLVTGLGPVAGQALAEHPGVDLVSFTGSTAVGRRIAAIAAGQIKKVALELGGKSANVILPSADLAKAVNVGVANVMSNSGQTCSAWTRMLVHREMYAEAVELAAAAAAKYGERIGPVVNAKQRDRVRGYIEKGVAEGARLVAGGPESPRETGYFVSPTVFADVTPDMTIAQEEIFGPVLSILKYEDEEDALRIANGTVYGLAGAVWAGDEAEAVAFARRMETGQVDINGGRFNPLAPFGGYKQSGVGRELGVHGLAEYLQTKSLQF</sequence>
<dbReference type="KEGG" id="stui:GCM10017668_12920"/>
<dbReference type="EMBL" id="AP023439">
    <property type="protein sequence ID" value="BCL19449.1"/>
    <property type="molecule type" value="Genomic_DNA"/>
</dbReference>
<dbReference type="InterPro" id="IPR016161">
    <property type="entry name" value="Ald_DH/histidinol_DH"/>
</dbReference>
<evidence type="ECO:0000313" key="6">
    <source>
        <dbReference type="EMBL" id="BCL19449.1"/>
    </source>
</evidence>
<dbReference type="Pfam" id="PF00171">
    <property type="entry name" value="Aldedh"/>
    <property type="match status" value="1"/>
</dbReference>
<evidence type="ECO:0000259" key="5">
    <source>
        <dbReference type="Pfam" id="PF00171"/>
    </source>
</evidence>
<dbReference type="InterPro" id="IPR016162">
    <property type="entry name" value="Ald_DH_N"/>
</dbReference>
<feature type="active site" evidence="3">
    <location>
        <position position="245"/>
    </location>
</feature>
<evidence type="ECO:0000256" key="1">
    <source>
        <dbReference type="ARBA" id="ARBA00009986"/>
    </source>
</evidence>
<evidence type="ECO:0000313" key="7">
    <source>
        <dbReference type="Proteomes" id="UP000516373"/>
    </source>
</evidence>
<dbReference type="Gene3D" id="3.40.309.10">
    <property type="entry name" value="Aldehyde Dehydrogenase, Chain A, domain 2"/>
    <property type="match status" value="1"/>
</dbReference>
<evidence type="ECO:0000256" key="2">
    <source>
        <dbReference type="ARBA" id="ARBA00023002"/>
    </source>
</evidence>
<dbReference type="FunFam" id="3.40.605.10:FF:000007">
    <property type="entry name" value="NAD/NADP-dependent betaine aldehyde dehydrogenase"/>
    <property type="match status" value="1"/>
</dbReference>
<evidence type="ECO:0000256" key="4">
    <source>
        <dbReference type="RuleBase" id="RU003345"/>
    </source>
</evidence>
<dbReference type="Gene3D" id="3.40.605.10">
    <property type="entry name" value="Aldehyde Dehydrogenase, Chain A, domain 1"/>
    <property type="match status" value="1"/>
</dbReference>
<dbReference type="RefSeq" id="WP_190897597.1">
    <property type="nucleotide sequence ID" value="NZ_AP023439.1"/>
</dbReference>